<accession>A0A328ULA2</accession>
<gene>
    <name evidence="5" type="ORF">DPQ25_04320</name>
</gene>
<keyword evidence="3" id="KW-0804">Transcription</keyword>
<feature type="domain" description="HTH araC/xylS-type" evidence="4">
    <location>
        <begin position="224"/>
        <end position="321"/>
    </location>
</feature>
<dbReference type="Gene3D" id="1.10.10.60">
    <property type="entry name" value="Homeodomain-like"/>
    <property type="match status" value="2"/>
</dbReference>
<dbReference type="Gene3D" id="2.60.120.10">
    <property type="entry name" value="Jelly Rolls"/>
    <property type="match status" value="1"/>
</dbReference>
<dbReference type="Pfam" id="PF12833">
    <property type="entry name" value="HTH_18"/>
    <property type="match status" value="1"/>
</dbReference>
<dbReference type="GO" id="GO:0003700">
    <property type="term" value="F:DNA-binding transcription factor activity"/>
    <property type="evidence" value="ECO:0007669"/>
    <property type="project" value="InterPro"/>
</dbReference>
<dbReference type="InterPro" id="IPR014710">
    <property type="entry name" value="RmlC-like_jellyroll"/>
</dbReference>
<dbReference type="InterPro" id="IPR009057">
    <property type="entry name" value="Homeodomain-like_sf"/>
</dbReference>
<evidence type="ECO:0000313" key="6">
    <source>
        <dbReference type="Proteomes" id="UP000249377"/>
    </source>
</evidence>
<keyword evidence="2" id="KW-0238">DNA-binding</keyword>
<dbReference type="AlphaFoldDB" id="A0A328ULA2"/>
<dbReference type="SUPFAM" id="SSF46689">
    <property type="entry name" value="Homeodomain-like"/>
    <property type="match status" value="2"/>
</dbReference>
<evidence type="ECO:0000256" key="1">
    <source>
        <dbReference type="ARBA" id="ARBA00023015"/>
    </source>
</evidence>
<sequence length="325" mass="36838">MLDEQIIARPTGKAIENGVLFLANIALFFYTDFKKTVSSRKQNSNKAEGAAMYYHHHLETPHILFHHTVSGEATPDFALHCHAEYEIYFYIRGDVSYLVEGQAYPLEPHSMLLLAPGTFHGVRIDSDAPYERYCLHFDAALPAPRTLPLLNSIFQNHIYYRNAERLQLSAFFEAVEACRQLDPPVREEVLSTRAEALTYQLLMLSGDSPGVGSLNSEQEGPLVRRLLSYLNLHLTEDLSLDGLAERFYISKHHLNKIFKRSTSTTVMDYVIHKRVAMARQLIREGLPAAAAAEQSGFHDYSAFYRACRRVTGATPSSFNQPPEMR</sequence>
<dbReference type="SUPFAM" id="SSF51215">
    <property type="entry name" value="Regulatory protein AraC"/>
    <property type="match status" value="1"/>
</dbReference>
<dbReference type="InterPro" id="IPR037923">
    <property type="entry name" value="HTH-like"/>
</dbReference>
<dbReference type="InterPro" id="IPR018060">
    <property type="entry name" value="HTH_AraC"/>
</dbReference>
<dbReference type="Pfam" id="PF02311">
    <property type="entry name" value="AraC_binding"/>
    <property type="match status" value="1"/>
</dbReference>
<dbReference type="EMBL" id="QLYR01000001">
    <property type="protein sequence ID" value="RAQ30714.1"/>
    <property type="molecule type" value="Genomic_DNA"/>
</dbReference>
<comment type="caution">
    <text evidence="5">The sequence shown here is derived from an EMBL/GenBank/DDBJ whole genome shotgun (WGS) entry which is preliminary data.</text>
</comment>
<evidence type="ECO:0000313" key="5">
    <source>
        <dbReference type="EMBL" id="RAQ30714.1"/>
    </source>
</evidence>
<protein>
    <recommendedName>
        <fullName evidence="4">HTH araC/xylS-type domain-containing protein</fullName>
    </recommendedName>
</protein>
<dbReference type="PROSITE" id="PS01124">
    <property type="entry name" value="HTH_ARAC_FAMILY_2"/>
    <property type="match status" value="1"/>
</dbReference>
<dbReference type="Proteomes" id="UP000249377">
    <property type="component" value="Unassembled WGS sequence"/>
</dbReference>
<evidence type="ECO:0000256" key="3">
    <source>
        <dbReference type="ARBA" id="ARBA00023163"/>
    </source>
</evidence>
<keyword evidence="6" id="KW-1185">Reference proteome</keyword>
<dbReference type="PANTHER" id="PTHR43280">
    <property type="entry name" value="ARAC-FAMILY TRANSCRIPTIONAL REGULATOR"/>
    <property type="match status" value="1"/>
</dbReference>
<evidence type="ECO:0000259" key="4">
    <source>
        <dbReference type="PROSITE" id="PS01124"/>
    </source>
</evidence>
<dbReference type="PANTHER" id="PTHR43280:SF2">
    <property type="entry name" value="HTH-TYPE TRANSCRIPTIONAL REGULATOR EXSA"/>
    <property type="match status" value="1"/>
</dbReference>
<dbReference type="SMART" id="SM00342">
    <property type="entry name" value="HTH_ARAC"/>
    <property type="match status" value="1"/>
</dbReference>
<keyword evidence="1" id="KW-0805">Transcription regulation</keyword>
<reference evidence="5 6" key="1">
    <citation type="submission" date="2018-06" db="EMBL/GenBank/DDBJ databases">
        <title>Noncontiguous genome sequence of Ruminococcaceae bacterium ASD2818.</title>
        <authorList>
            <person name="Chaplin A.V."/>
            <person name="Sokolova S.R."/>
            <person name="Kochetkova T.O."/>
            <person name="Goltsov A.Y."/>
            <person name="Trofimov D.Y."/>
            <person name="Efimov B.A."/>
        </authorList>
    </citation>
    <scope>NUCLEOTIDE SEQUENCE [LARGE SCALE GENOMIC DNA]</scope>
    <source>
        <strain evidence="5 6">ASD2818</strain>
    </source>
</reference>
<dbReference type="GO" id="GO:0043565">
    <property type="term" value="F:sequence-specific DNA binding"/>
    <property type="evidence" value="ECO:0007669"/>
    <property type="project" value="InterPro"/>
</dbReference>
<evidence type="ECO:0000256" key="2">
    <source>
        <dbReference type="ARBA" id="ARBA00023125"/>
    </source>
</evidence>
<dbReference type="InterPro" id="IPR003313">
    <property type="entry name" value="AraC-bd"/>
</dbReference>
<proteinExistence type="predicted"/>
<name>A0A328ULA2_9FIRM</name>
<organism evidence="5 6">
    <name type="scientific">Hydrogeniiclostridium mannosilyticum</name>
    <dbReference type="NCBI Taxonomy" id="2764322"/>
    <lineage>
        <taxon>Bacteria</taxon>
        <taxon>Bacillati</taxon>
        <taxon>Bacillota</taxon>
        <taxon>Clostridia</taxon>
        <taxon>Eubacteriales</taxon>
        <taxon>Acutalibacteraceae</taxon>
        <taxon>Hydrogeniiclostridium</taxon>
    </lineage>
</organism>